<dbReference type="OMA" id="KTIHYFG"/>
<dbReference type="HOGENOM" id="CLU_253258_0_0_1"/>
<keyword evidence="2" id="KW-0732">Signal</keyword>
<keyword evidence="1" id="KW-0812">Transmembrane</keyword>
<protein>
    <recommendedName>
        <fullName evidence="3">PKD/REJ-like domain-containing protein</fullName>
    </recommendedName>
</protein>
<dbReference type="Proteomes" id="UP000008068">
    <property type="component" value="Unassembled WGS sequence"/>
</dbReference>
<reference evidence="5" key="1">
    <citation type="submission" date="2011-07" db="EMBL/GenBank/DDBJ databases">
        <authorList>
            <consortium name="Caenorhabditis brenneri Sequencing and Analysis Consortium"/>
            <person name="Wilson R.K."/>
        </authorList>
    </citation>
    <scope>NUCLEOTIDE SEQUENCE [LARGE SCALE GENOMIC DNA]</scope>
    <source>
        <strain evidence="5">PB2801</strain>
    </source>
</reference>
<sequence>MIKVPLIKTLLILHLLFSTSGSTLLNQCYSSGTTCIRFEKSDFQFVDSVQLTSDDIPTLKDESSTTSTRIVLSELLSHLAFNHSWTLAALVVNAGTRTNVQWKIAPDETSEHPIEIQDPDGYDSPFSNVTVHCVDIQNYADDAKRLLVIPPDYNFFFTTNGTSRTCATSGLTLVPFIWDTASRASIRGMSYFSQTSCTDNCSALSVPPLLVRFCPNFNNSNLEIRIDQVDDFTVALSDDLLGINFQRVNKSIEFPMGVMNCTILMENSDILGDNPVCLGDGENIAVKFGANPKMTVKQEVKTKFSPRTAFLKNAKNAVYPNFTVSHEKEVATCSNSAKFEVKQISGNGFMPLLATNNVVLVTGCNVGGKCTSSGPIRTQLIDDASVFTVSIDGLEQETPASFGLHLHANPSFKQCSSKTSPKDVQYEWKLNGEGQMFDDGLKLPAYSFNVDELVNITLIARYSHEKTYSSSTTKTIHYFGLPLLVTLDCVERQIGKDHDLLIRVLAVDQNRRDSSLKYDWSCSIINGSDGIQSCDLGGLNIKEDYLKIPSVKLAQNTIMNITATVSSGDQSDSSSCLVNVGPSQIPTVMFYRLDEKKQNAFDYIRIQALVSSSFPTLNITWEIVRDSQFGFFNITSFLPSPTTIIKNVPSKSDVFVSLTIPPSGTQFAAWPGLMSGKTFVIRLWATNEKGSSFADLHLLTNAPPTIGNIDISASSYPPVALETPITFSVGDGWNDDKDDLPLSYQFGYRIYYADNSSYEYRGSKSTVKSIQFYLPSTTGNSSEECGERVGITAILSVCDRLGSCSSEESGIFSVDQSQNASLASLDLISLLNTDVVNGNFISAIAKINALNIELCTENYDQSQTDKITMLLFQSLSESSESEEFQEALKAAYSLLPVVSSEILTTVIQVLSNYRQLTFEGHLATESTRKKRSAENVDAPVKIYKATESEANDMLKVYDILIGKDKPVVDVFFLNINDFLTGFCVQLDEDSKRFMSATGGGYTEIQTQTVNANRDGYTGKFNISGPNLSNITFSSYFSSSYASWTCGSTSSSTCRYVCLGTAWISSSAIADNSYLAEDLFMNYIDLSINKTVSDLHQLSLVDPISGTILTPSNGQFLYSVDIEVINYKPINYYNCYIYSQNTGWDFRQCVPSNYAKSVQGHNFLTCNCSSTGIIGVFLVNGPTPTPLSDHNEILLTIVIDSEATGEDLIKIFSRIANLSEVDPKRFVKIANKGNKTIQATLRPPYRSDQKSNALAVQSIQKAIGYQKILMFTVLNFTYSVVKRDLNGDNYARKVTFNFQKTYLTQLGTDVDDYAKKWAQSMAATLQISEYRFKNYKVFFGVIYNVTITLPFTDEKMPLSAEEISLMIQECSKYGELDFELSSESVVIGPIADTDITMLMVMHETNSLMLALAVVLSIVLGLGTVFICGAVLVKLRTDKLIVEERRRANLNEHQFQLPPPPEYPVNTTPFHVVDQYPLRRQRTEVRQF</sequence>
<proteinExistence type="predicted"/>
<dbReference type="OrthoDB" id="5797397at2759"/>
<keyword evidence="1" id="KW-0472">Membrane</keyword>
<keyword evidence="5" id="KW-1185">Reference proteome</keyword>
<evidence type="ECO:0000256" key="1">
    <source>
        <dbReference type="SAM" id="Phobius"/>
    </source>
</evidence>
<evidence type="ECO:0000256" key="2">
    <source>
        <dbReference type="SAM" id="SignalP"/>
    </source>
</evidence>
<dbReference type="eggNOG" id="ENOG502SHPF">
    <property type="taxonomic scope" value="Eukaryota"/>
</dbReference>
<evidence type="ECO:0000313" key="4">
    <source>
        <dbReference type="EMBL" id="EGT59407.1"/>
    </source>
</evidence>
<gene>
    <name evidence="4" type="ORF">CAEBREN_06088</name>
</gene>
<feature type="transmembrane region" description="Helical" evidence="1">
    <location>
        <begin position="1406"/>
        <end position="1431"/>
    </location>
</feature>
<evidence type="ECO:0000313" key="5">
    <source>
        <dbReference type="Proteomes" id="UP000008068"/>
    </source>
</evidence>
<dbReference type="InterPro" id="IPR002859">
    <property type="entry name" value="PKD/REJ-like"/>
</dbReference>
<dbReference type="EMBL" id="GL379795">
    <property type="protein sequence ID" value="EGT59407.1"/>
    <property type="molecule type" value="Genomic_DNA"/>
</dbReference>
<feature type="chain" id="PRO_5003403107" description="PKD/REJ-like domain-containing protein" evidence="2">
    <location>
        <begin position="22"/>
        <end position="1486"/>
    </location>
</feature>
<organism evidence="5">
    <name type="scientific">Caenorhabditis brenneri</name>
    <name type="common">Nematode worm</name>
    <dbReference type="NCBI Taxonomy" id="135651"/>
    <lineage>
        <taxon>Eukaryota</taxon>
        <taxon>Metazoa</taxon>
        <taxon>Ecdysozoa</taxon>
        <taxon>Nematoda</taxon>
        <taxon>Chromadorea</taxon>
        <taxon>Rhabditida</taxon>
        <taxon>Rhabditina</taxon>
        <taxon>Rhabditomorpha</taxon>
        <taxon>Rhabditoidea</taxon>
        <taxon>Rhabditidae</taxon>
        <taxon>Peloderinae</taxon>
        <taxon>Caenorhabditis</taxon>
    </lineage>
</organism>
<feature type="domain" description="PKD/REJ-like" evidence="3">
    <location>
        <begin position="419"/>
        <end position="844"/>
    </location>
</feature>
<evidence type="ECO:0000259" key="3">
    <source>
        <dbReference type="Pfam" id="PF02010"/>
    </source>
</evidence>
<dbReference type="FunCoup" id="G0MI85">
    <property type="interactions" value="8"/>
</dbReference>
<accession>G0MI85</accession>
<keyword evidence="1" id="KW-1133">Transmembrane helix</keyword>
<name>G0MI85_CAEBE</name>
<dbReference type="Pfam" id="PF02010">
    <property type="entry name" value="REJ"/>
    <property type="match status" value="1"/>
</dbReference>
<feature type="signal peptide" evidence="2">
    <location>
        <begin position="1"/>
        <end position="21"/>
    </location>
</feature>
<dbReference type="InParanoid" id="G0MI85"/>